<dbReference type="Proteomes" id="UP000291101">
    <property type="component" value="Unassembled WGS sequence"/>
</dbReference>
<dbReference type="AlphaFoldDB" id="A0A4Q2T6R6"/>
<protein>
    <submittedName>
        <fullName evidence="1">Uncharacterized protein</fullName>
    </submittedName>
</protein>
<reference evidence="1 2" key="1">
    <citation type="submission" date="2019-01" db="EMBL/GenBank/DDBJ databases">
        <title>Novel species of Nocardioides.</title>
        <authorList>
            <person name="Liu Q."/>
            <person name="X Y.-H."/>
        </authorList>
    </citation>
    <scope>NUCLEOTIDE SEQUENCE [LARGE SCALE GENOMIC DNA]</scope>
    <source>
        <strain evidence="1 2">HLT2-9</strain>
    </source>
</reference>
<evidence type="ECO:0000313" key="1">
    <source>
        <dbReference type="EMBL" id="RYC14566.1"/>
    </source>
</evidence>
<dbReference type="EMBL" id="SDWV01000001">
    <property type="protein sequence ID" value="RYC14566.1"/>
    <property type="molecule type" value="Genomic_DNA"/>
</dbReference>
<proteinExistence type="predicted"/>
<comment type="caution">
    <text evidence="1">The sequence shown here is derived from an EMBL/GenBank/DDBJ whole genome shotgun (WGS) entry which is preliminary data.</text>
</comment>
<sequence>MSTRLIQAAFINRSAAYLRGHGSRDLLMECNGGRPPLFGSRLRAWYGTPEVVSEALALAESRRWPTEVVDEVHLLRLAGHEVAAVKAAHAAVHGMLL</sequence>
<gene>
    <name evidence="1" type="ORF">EUA94_00095</name>
</gene>
<organism evidence="1 2">
    <name type="scientific">Nocardioides zhouii</name>
    <dbReference type="NCBI Taxonomy" id="1168729"/>
    <lineage>
        <taxon>Bacteria</taxon>
        <taxon>Bacillati</taxon>
        <taxon>Actinomycetota</taxon>
        <taxon>Actinomycetes</taxon>
        <taxon>Propionibacteriales</taxon>
        <taxon>Nocardioidaceae</taxon>
        <taxon>Nocardioides</taxon>
    </lineage>
</organism>
<accession>A0A4Q2T6R6</accession>
<name>A0A4Q2T6R6_9ACTN</name>
<keyword evidence="2" id="KW-1185">Reference proteome</keyword>
<dbReference type="RefSeq" id="WP_129423478.1">
    <property type="nucleotide sequence ID" value="NZ_SDWV01000001.1"/>
</dbReference>
<evidence type="ECO:0000313" key="2">
    <source>
        <dbReference type="Proteomes" id="UP000291101"/>
    </source>
</evidence>